<keyword evidence="6" id="KW-0158">Chromosome</keyword>
<reference evidence="18 19" key="1">
    <citation type="journal article" date="2018" name="Front. Microbiol.">
        <title>Genome-Wide Analysis of Corynespora cassiicola Leaf Fall Disease Putative Effectors.</title>
        <authorList>
            <person name="Lopez D."/>
            <person name="Ribeiro S."/>
            <person name="Label P."/>
            <person name="Fumanal B."/>
            <person name="Venisse J.S."/>
            <person name="Kohler A."/>
            <person name="de Oliveira R.R."/>
            <person name="Labutti K."/>
            <person name="Lipzen A."/>
            <person name="Lail K."/>
            <person name="Bauer D."/>
            <person name="Ohm R.A."/>
            <person name="Barry K.W."/>
            <person name="Spatafora J."/>
            <person name="Grigoriev I.V."/>
            <person name="Martin F.M."/>
            <person name="Pujade-Renaud V."/>
        </authorList>
    </citation>
    <scope>NUCLEOTIDE SEQUENCE [LARGE SCALE GENOMIC DNA]</scope>
    <source>
        <strain evidence="18 19">Philippines</strain>
    </source>
</reference>
<evidence type="ECO:0000256" key="7">
    <source>
        <dbReference type="ARBA" id="ARBA00022490"/>
    </source>
</evidence>
<protein>
    <recommendedName>
        <fullName evidence="5">DASH complex subunit ASK1</fullName>
    </recommendedName>
</protein>
<evidence type="ECO:0000256" key="4">
    <source>
        <dbReference type="ARBA" id="ARBA00010731"/>
    </source>
</evidence>
<evidence type="ECO:0000256" key="9">
    <source>
        <dbReference type="ARBA" id="ARBA00022701"/>
    </source>
</evidence>
<feature type="compositionally biased region" description="Polar residues" evidence="17">
    <location>
        <begin position="208"/>
        <end position="218"/>
    </location>
</feature>
<dbReference type="PANTHER" id="PTHR28200">
    <property type="entry name" value="DASH COMPLEX SUBUNIT ASK1"/>
    <property type="match status" value="1"/>
</dbReference>
<evidence type="ECO:0000256" key="14">
    <source>
        <dbReference type="ARBA" id="ARBA00023242"/>
    </source>
</evidence>
<comment type="subcellular location">
    <subcellularLocation>
        <location evidence="3">Chromosome</location>
        <location evidence="3">Centromere</location>
        <location evidence="3">Kinetochore</location>
    </subcellularLocation>
    <subcellularLocation>
        <location evidence="2">Cytoplasm</location>
        <location evidence="2">Cytoskeleton</location>
        <location evidence="2">Spindle</location>
    </subcellularLocation>
    <subcellularLocation>
        <location evidence="1">Nucleus</location>
    </subcellularLocation>
</comment>
<evidence type="ECO:0000256" key="1">
    <source>
        <dbReference type="ARBA" id="ARBA00004123"/>
    </source>
</evidence>
<evidence type="ECO:0000256" key="10">
    <source>
        <dbReference type="ARBA" id="ARBA00022776"/>
    </source>
</evidence>
<evidence type="ECO:0000256" key="3">
    <source>
        <dbReference type="ARBA" id="ARBA00004629"/>
    </source>
</evidence>
<evidence type="ECO:0000256" key="2">
    <source>
        <dbReference type="ARBA" id="ARBA00004186"/>
    </source>
</evidence>
<feature type="compositionally biased region" description="Acidic residues" evidence="17">
    <location>
        <begin position="328"/>
        <end position="337"/>
    </location>
</feature>
<dbReference type="Pfam" id="PF08655">
    <property type="entry name" value="DASH_Ask1"/>
    <property type="match status" value="1"/>
</dbReference>
<evidence type="ECO:0000256" key="12">
    <source>
        <dbReference type="ARBA" id="ARBA00022838"/>
    </source>
</evidence>
<evidence type="ECO:0000256" key="6">
    <source>
        <dbReference type="ARBA" id="ARBA00022454"/>
    </source>
</evidence>
<comment type="similarity">
    <text evidence="4">Belongs to the DASH complex ASK1 family.</text>
</comment>
<evidence type="ECO:0000256" key="5">
    <source>
        <dbReference type="ARBA" id="ARBA00014520"/>
    </source>
</evidence>
<sequence>MSRMSMAPQRNLSLTEELEKLEQSITLTLQEIDHNFSRAHRIVTTQVLPVVEQYGKHSEAVWEGSKFWKQFFEASANVSLSGYEAPDPDESTAHEDTQQSQIYDDETETMQDDTVTGGTTTPPRPTSSQAGLDDTSTLDSPSLAHAHSTPRAPPGEDGDEPKFADFSSPYENLRREMHPSRTPKLEPTTPGRGQALPDFTGGFESSPFVPQTSPKRTQFNQDPVLHHVLDKTYRVQATPLISPRKYKPTGAFTPMTARRGAPTPKAAPPALAKFDIDSSPPSSPAPQLRADIFSSPMKTPRTPGVSVQTPGKGKQPFSVTKTGKIFDSDSEDDEDLVDYSPPKTIQFHIPQSKLLQTPAREASKRIVEDLLMTAGGDITDSTGGMDEDSPSVVRRQVDLDDSF</sequence>
<evidence type="ECO:0000313" key="19">
    <source>
        <dbReference type="Proteomes" id="UP000240883"/>
    </source>
</evidence>
<keyword evidence="12" id="KW-0995">Kinetochore</keyword>
<dbReference type="EMBL" id="KZ678131">
    <property type="protein sequence ID" value="PSN71346.1"/>
    <property type="molecule type" value="Genomic_DNA"/>
</dbReference>
<evidence type="ECO:0000256" key="13">
    <source>
        <dbReference type="ARBA" id="ARBA00023212"/>
    </source>
</evidence>
<keyword evidence="7" id="KW-0963">Cytoplasm</keyword>
<keyword evidence="8" id="KW-0132">Cell division</keyword>
<dbReference type="GO" id="GO:0072686">
    <property type="term" value="C:mitotic spindle"/>
    <property type="evidence" value="ECO:0007669"/>
    <property type="project" value="InterPro"/>
</dbReference>
<dbReference type="GO" id="GO:0042729">
    <property type="term" value="C:DASH complex"/>
    <property type="evidence" value="ECO:0007669"/>
    <property type="project" value="InterPro"/>
</dbReference>
<feature type="region of interest" description="Disordered" evidence="17">
    <location>
        <begin position="244"/>
        <end position="341"/>
    </location>
</feature>
<gene>
    <name evidence="18" type="ORF">BS50DRAFT_546637</name>
</gene>
<evidence type="ECO:0000256" key="15">
    <source>
        <dbReference type="ARBA" id="ARBA00023306"/>
    </source>
</evidence>
<keyword evidence="16" id="KW-0137">Centromere</keyword>
<dbReference type="PANTHER" id="PTHR28200:SF1">
    <property type="entry name" value="DASH COMPLEX SUBUNIT ASK1"/>
    <property type="match status" value="1"/>
</dbReference>
<name>A0A2T2P1F6_CORCC</name>
<keyword evidence="11" id="KW-0159">Chromosome partition</keyword>
<evidence type="ECO:0000256" key="17">
    <source>
        <dbReference type="SAM" id="MobiDB-lite"/>
    </source>
</evidence>
<keyword evidence="19" id="KW-1185">Reference proteome</keyword>
<evidence type="ECO:0000256" key="11">
    <source>
        <dbReference type="ARBA" id="ARBA00022829"/>
    </source>
</evidence>
<feature type="region of interest" description="Disordered" evidence="17">
    <location>
        <begin position="375"/>
        <end position="403"/>
    </location>
</feature>
<dbReference type="InterPro" id="IPR013964">
    <property type="entry name" value="DASH_Ask1"/>
</dbReference>
<evidence type="ECO:0000313" key="18">
    <source>
        <dbReference type="EMBL" id="PSN71346.1"/>
    </source>
</evidence>
<feature type="compositionally biased region" description="Polar residues" evidence="17">
    <location>
        <begin position="127"/>
        <end position="140"/>
    </location>
</feature>
<feature type="region of interest" description="Disordered" evidence="17">
    <location>
        <begin position="82"/>
        <end position="218"/>
    </location>
</feature>
<dbReference type="GO" id="GO:0008608">
    <property type="term" value="P:attachment of spindle microtubules to kinetochore"/>
    <property type="evidence" value="ECO:0007669"/>
    <property type="project" value="InterPro"/>
</dbReference>
<evidence type="ECO:0000256" key="8">
    <source>
        <dbReference type="ARBA" id="ARBA00022618"/>
    </source>
</evidence>
<dbReference type="STRING" id="1448308.A0A2T2P1F6"/>
<dbReference type="Proteomes" id="UP000240883">
    <property type="component" value="Unassembled WGS sequence"/>
</dbReference>
<dbReference type="GO" id="GO:0005874">
    <property type="term" value="C:microtubule"/>
    <property type="evidence" value="ECO:0007669"/>
    <property type="project" value="UniProtKB-KW"/>
</dbReference>
<keyword evidence="14" id="KW-0539">Nucleus</keyword>
<dbReference type="AlphaFoldDB" id="A0A2T2P1F6"/>
<accession>A0A2T2P1F6</accession>
<keyword evidence="15" id="KW-0131">Cell cycle</keyword>
<keyword evidence="10" id="KW-0498">Mitosis</keyword>
<feature type="compositionally biased region" description="Low complexity" evidence="17">
    <location>
        <begin position="256"/>
        <end position="273"/>
    </location>
</feature>
<organism evidence="18 19">
    <name type="scientific">Corynespora cassiicola Philippines</name>
    <dbReference type="NCBI Taxonomy" id="1448308"/>
    <lineage>
        <taxon>Eukaryota</taxon>
        <taxon>Fungi</taxon>
        <taxon>Dikarya</taxon>
        <taxon>Ascomycota</taxon>
        <taxon>Pezizomycotina</taxon>
        <taxon>Dothideomycetes</taxon>
        <taxon>Pleosporomycetidae</taxon>
        <taxon>Pleosporales</taxon>
        <taxon>Corynesporascaceae</taxon>
        <taxon>Corynespora</taxon>
    </lineage>
</organism>
<keyword evidence="13" id="KW-0206">Cytoskeleton</keyword>
<evidence type="ECO:0000256" key="16">
    <source>
        <dbReference type="ARBA" id="ARBA00023328"/>
    </source>
</evidence>
<dbReference type="GO" id="GO:0044732">
    <property type="term" value="C:mitotic spindle pole body"/>
    <property type="evidence" value="ECO:0007669"/>
    <property type="project" value="TreeGrafter"/>
</dbReference>
<dbReference type="GO" id="GO:0051301">
    <property type="term" value="P:cell division"/>
    <property type="evidence" value="ECO:0007669"/>
    <property type="project" value="UniProtKB-KW"/>
</dbReference>
<keyword evidence="9" id="KW-0493">Microtubule</keyword>
<proteinExistence type="inferred from homology"/>
<dbReference type="OrthoDB" id="5573898at2759"/>